<feature type="chain" id="PRO_5045471106" description="Omega gliadin" evidence="2">
    <location>
        <begin position="22"/>
        <end position="208"/>
    </location>
</feature>
<evidence type="ECO:0000256" key="2">
    <source>
        <dbReference type="SAM" id="SignalP"/>
    </source>
</evidence>
<feature type="compositionally biased region" description="Low complexity" evidence="1">
    <location>
        <begin position="111"/>
        <end position="151"/>
    </location>
</feature>
<accession>A0ABP1QFB8</accession>
<feature type="signal peptide" evidence="2">
    <location>
        <begin position="1"/>
        <end position="21"/>
    </location>
</feature>
<dbReference type="Proteomes" id="UP001642540">
    <property type="component" value="Unassembled WGS sequence"/>
</dbReference>
<reference evidence="3 4" key="1">
    <citation type="submission" date="2024-08" db="EMBL/GenBank/DDBJ databases">
        <authorList>
            <person name="Cucini C."/>
            <person name="Frati F."/>
        </authorList>
    </citation>
    <scope>NUCLEOTIDE SEQUENCE [LARGE SCALE GENOMIC DNA]</scope>
</reference>
<name>A0ABP1QFB8_9HEXA</name>
<keyword evidence="4" id="KW-1185">Reference proteome</keyword>
<protein>
    <recommendedName>
        <fullName evidence="5">Omega gliadin</fullName>
    </recommendedName>
</protein>
<feature type="compositionally biased region" description="Pro residues" evidence="1">
    <location>
        <begin position="156"/>
        <end position="171"/>
    </location>
</feature>
<evidence type="ECO:0000256" key="1">
    <source>
        <dbReference type="SAM" id="MobiDB-lite"/>
    </source>
</evidence>
<dbReference type="EMBL" id="CAXLJM020000033">
    <property type="protein sequence ID" value="CAL8100854.1"/>
    <property type="molecule type" value="Genomic_DNA"/>
</dbReference>
<organism evidence="3 4">
    <name type="scientific">Orchesella dallaii</name>
    <dbReference type="NCBI Taxonomy" id="48710"/>
    <lineage>
        <taxon>Eukaryota</taxon>
        <taxon>Metazoa</taxon>
        <taxon>Ecdysozoa</taxon>
        <taxon>Arthropoda</taxon>
        <taxon>Hexapoda</taxon>
        <taxon>Collembola</taxon>
        <taxon>Entomobryomorpha</taxon>
        <taxon>Entomobryoidea</taxon>
        <taxon>Orchesellidae</taxon>
        <taxon>Orchesellinae</taxon>
        <taxon>Orchesella</taxon>
    </lineage>
</organism>
<evidence type="ECO:0000313" key="3">
    <source>
        <dbReference type="EMBL" id="CAL8100854.1"/>
    </source>
</evidence>
<gene>
    <name evidence="3" type="ORF">ODALV1_LOCUS10655</name>
</gene>
<feature type="region of interest" description="Disordered" evidence="1">
    <location>
        <begin position="111"/>
        <end position="171"/>
    </location>
</feature>
<comment type="caution">
    <text evidence="3">The sequence shown here is derived from an EMBL/GenBank/DDBJ whole genome shotgun (WGS) entry which is preliminary data.</text>
</comment>
<sequence>MKPVRSLQIFLLVIFVALVTAQKPKKDDTLAAKRYKEQEPQFQPPPLPIQRQLQVVSEPEQPASFFQQPDKIESRQFQVQQVQQQPQQQFPQPIFQQQQIQHRQLPEQTNQIQFNQQQQPQQPQQQQQTPNFQQFQQQSFQDQNNFQSRQQESLPTLPPVFIPPNQPVGPPPALQSPIRNLFKEPEPSFSLTGLLQRFLRLFNLGNNN</sequence>
<evidence type="ECO:0000313" key="4">
    <source>
        <dbReference type="Proteomes" id="UP001642540"/>
    </source>
</evidence>
<proteinExistence type="predicted"/>
<evidence type="ECO:0008006" key="5">
    <source>
        <dbReference type="Google" id="ProtNLM"/>
    </source>
</evidence>
<keyword evidence="2" id="KW-0732">Signal</keyword>